<dbReference type="KEGG" id="lfa:LFA_1750"/>
<organism evidence="1 2">
    <name type="scientific">Legionella fallonii LLAP-10</name>
    <dbReference type="NCBI Taxonomy" id="1212491"/>
    <lineage>
        <taxon>Bacteria</taxon>
        <taxon>Pseudomonadati</taxon>
        <taxon>Pseudomonadota</taxon>
        <taxon>Gammaproteobacteria</taxon>
        <taxon>Legionellales</taxon>
        <taxon>Legionellaceae</taxon>
        <taxon>Legionella</taxon>
    </lineage>
</organism>
<name>A0A098G3U8_9GAMM</name>
<gene>
    <name evidence="1" type="ORF">LFA_1750</name>
</gene>
<evidence type="ECO:0000313" key="1">
    <source>
        <dbReference type="EMBL" id="CEG57152.1"/>
    </source>
</evidence>
<reference evidence="2" key="1">
    <citation type="submission" date="2014-09" db="EMBL/GenBank/DDBJ databases">
        <authorList>
            <person name="Gomez-Valero L."/>
        </authorList>
    </citation>
    <scope>NUCLEOTIDE SEQUENCE [LARGE SCALE GENOMIC DNA]</scope>
    <source>
        <strain evidence="2">ATCC700992</strain>
    </source>
</reference>
<dbReference type="STRING" id="1212491.LFA_1750"/>
<proteinExistence type="predicted"/>
<dbReference type="HOGENOM" id="CLU_2494046_0_0_6"/>
<dbReference type="RefSeq" id="WP_045095704.1">
    <property type="nucleotide sequence ID" value="NZ_LN614827.1"/>
</dbReference>
<sequence>MSILSLYYDKKIDANCALAVGDEQSLFEENLQRILIERIKYQQNKDKPGIHIKSSMRFFDIKIRTFEVEGREPVSKLPELLVLPHL</sequence>
<accession>A0A098G3U8</accession>
<dbReference type="Proteomes" id="UP000032430">
    <property type="component" value="Chromosome I"/>
</dbReference>
<dbReference type="AlphaFoldDB" id="A0A098G3U8"/>
<keyword evidence="2" id="KW-1185">Reference proteome</keyword>
<dbReference type="EMBL" id="LN614827">
    <property type="protein sequence ID" value="CEG57152.1"/>
    <property type="molecule type" value="Genomic_DNA"/>
</dbReference>
<protein>
    <submittedName>
        <fullName evidence="1">Uncharacterized protein</fullName>
    </submittedName>
</protein>
<evidence type="ECO:0000313" key="2">
    <source>
        <dbReference type="Proteomes" id="UP000032430"/>
    </source>
</evidence>